<feature type="region of interest" description="Disordered" evidence="1">
    <location>
        <begin position="85"/>
        <end position="122"/>
    </location>
</feature>
<keyword evidence="3" id="KW-1185">Reference proteome</keyword>
<dbReference type="EMBL" id="QEXV01000004">
    <property type="protein sequence ID" value="PWE17129.1"/>
    <property type="molecule type" value="Genomic_DNA"/>
</dbReference>
<name>A0A2U2BSY9_9PROT</name>
<reference evidence="3" key="1">
    <citation type="submission" date="2018-05" db="EMBL/GenBank/DDBJ databases">
        <authorList>
            <person name="Liu B.-T."/>
        </authorList>
    </citation>
    <scope>NUCLEOTIDE SEQUENCE [LARGE SCALE GENOMIC DNA]</scope>
    <source>
        <strain evidence="3">WD6-1</strain>
    </source>
</reference>
<feature type="compositionally biased region" description="Acidic residues" evidence="1">
    <location>
        <begin position="105"/>
        <end position="122"/>
    </location>
</feature>
<gene>
    <name evidence="2" type="ORF">DDZ18_10545</name>
</gene>
<accession>A0A2U2BSY9</accession>
<protein>
    <submittedName>
        <fullName evidence="2">Uncharacterized protein</fullName>
    </submittedName>
</protein>
<proteinExistence type="predicted"/>
<evidence type="ECO:0000313" key="3">
    <source>
        <dbReference type="Proteomes" id="UP000245168"/>
    </source>
</evidence>
<sequence>MSTTPPSDETEEQSAADQAAPSGPKIASDGDVEDRLETEVDLEVDGGEDDRFLLEAEAIDDKAAFDDETAIDPVDGLDSVAAADFPGLSQDAQDRPDWSSLAFDELGDDDESDGALSEGWDDWDALDEDELPPIELSERESGDDLLQDFSDEDALSPEEIARIRARRSASVVAAELDVSSMAERDELVERLALEFQGFPYRSTREAVLRLVPELAHPRELLSCFTLKRIWRQERRFWIVRRPFATDGWSARPEGRNQMSWPLALGLVRAFPDLDPEDLLSTLYDEWTSSPVWQEGSDDFATFLRERVEEEPINVPLSTEESPGTDQELLRMNLRELHCPPIIGFPDRQGVELSPGAVPHG</sequence>
<evidence type="ECO:0000256" key="1">
    <source>
        <dbReference type="SAM" id="MobiDB-lite"/>
    </source>
</evidence>
<evidence type="ECO:0000313" key="2">
    <source>
        <dbReference type="EMBL" id="PWE17129.1"/>
    </source>
</evidence>
<dbReference type="Proteomes" id="UP000245168">
    <property type="component" value="Unassembled WGS sequence"/>
</dbReference>
<feature type="region of interest" description="Disordered" evidence="1">
    <location>
        <begin position="1"/>
        <end position="33"/>
    </location>
</feature>
<comment type="caution">
    <text evidence="2">The sequence shown here is derived from an EMBL/GenBank/DDBJ whole genome shotgun (WGS) entry which is preliminary data.</text>
</comment>
<organism evidence="2 3">
    <name type="scientific">Marinicauda salina</name>
    <dbReference type="NCBI Taxonomy" id="2135793"/>
    <lineage>
        <taxon>Bacteria</taxon>
        <taxon>Pseudomonadati</taxon>
        <taxon>Pseudomonadota</taxon>
        <taxon>Alphaproteobacteria</taxon>
        <taxon>Maricaulales</taxon>
        <taxon>Maricaulaceae</taxon>
        <taxon>Marinicauda</taxon>
    </lineage>
</organism>
<dbReference type="AlphaFoldDB" id="A0A2U2BSY9"/>